<keyword evidence="2" id="KW-1185">Reference proteome</keyword>
<sequence length="202" mass="22696">MRKWTRLDYQTMPWKNGGGSTTELAIFPTDASLDHFVWRLSTAEVSSNGPFSHFAQIDRTLAILSGEGLILHSDSEQVHGQSVFLKQDSLPHQFKGETPINAELLHGTVLDLNMMTRRDVCTHHMQRLEAGKHFIEANDAQQLLLFCAKGSASLATGETLQDYDCCLFEEEHEHQGIRLNLHADEGAVLYLIRIQFLSMGDS</sequence>
<name>A0A318JHK6_9BURK</name>
<dbReference type="OrthoDB" id="9800082at2"/>
<dbReference type="Pfam" id="PF05962">
    <property type="entry name" value="HutD"/>
    <property type="match status" value="1"/>
</dbReference>
<dbReference type="RefSeq" id="WP_110257399.1">
    <property type="nucleotide sequence ID" value="NZ_QJKB01000010.1"/>
</dbReference>
<protein>
    <recommendedName>
        <fullName evidence="3">HutD protein</fullName>
    </recommendedName>
</protein>
<proteinExistence type="predicted"/>
<organism evidence="1 2">
    <name type="scientific">Undibacterium pigrum</name>
    <dbReference type="NCBI Taxonomy" id="401470"/>
    <lineage>
        <taxon>Bacteria</taxon>
        <taxon>Pseudomonadati</taxon>
        <taxon>Pseudomonadota</taxon>
        <taxon>Betaproteobacteria</taxon>
        <taxon>Burkholderiales</taxon>
        <taxon>Oxalobacteraceae</taxon>
        <taxon>Undibacterium</taxon>
    </lineage>
</organism>
<dbReference type="Gene3D" id="2.60.120.10">
    <property type="entry name" value="Jelly Rolls"/>
    <property type="match status" value="1"/>
</dbReference>
<evidence type="ECO:0000313" key="2">
    <source>
        <dbReference type="Proteomes" id="UP000247792"/>
    </source>
</evidence>
<dbReference type="PANTHER" id="PTHR37943:SF1">
    <property type="entry name" value="PROTEIN VES"/>
    <property type="match status" value="1"/>
</dbReference>
<accession>A0A318JHK6</accession>
<dbReference type="AlphaFoldDB" id="A0A318JHK6"/>
<comment type="caution">
    <text evidence="1">The sequence shown here is derived from an EMBL/GenBank/DDBJ whole genome shotgun (WGS) entry which is preliminary data.</text>
</comment>
<dbReference type="InterPro" id="IPR014710">
    <property type="entry name" value="RmlC-like_jellyroll"/>
</dbReference>
<dbReference type="InterPro" id="IPR010282">
    <property type="entry name" value="Uncharacterised_HutD/Ves"/>
</dbReference>
<dbReference type="PANTHER" id="PTHR37943">
    <property type="entry name" value="PROTEIN VES"/>
    <property type="match status" value="1"/>
</dbReference>
<dbReference type="Proteomes" id="UP000247792">
    <property type="component" value="Unassembled WGS sequence"/>
</dbReference>
<dbReference type="EMBL" id="QJKB01000010">
    <property type="protein sequence ID" value="PXX39742.1"/>
    <property type="molecule type" value="Genomic_DNA"/>
</dbReference>
<gene>
    <name evidence="1" type="ORF">DFR42_110108</name>
</gene>
<dbReference type="CDD" id="cd20293">
    <property type="entry name" value="cupin_HutD_N"/>
    <property type="match status" value="1"/>
</dbReference>
<evidence type="ECO:0000313" key="1">
    <source>
        <dbReference type="EMBL" id="PXX39742.1"/>
    </source>
</evidence>
<dbReference type="InterPro" id="IPR011051">
    <property type="entry name" value="RmlC_Cupin_sf"/>
</dbReference>
<dbReference type="SUPFAM" id="SSF51182">
    <property type="entry name" value="RmlC-like cupins"/>
    <property type="match status" value="1"/>
</dbReference>
<evidence type="ECO:0008006" key="3">
    <source>
        <dbReference type="Google" id="ProtNLM"/>
    </source>
</evidence>
<reference evidence="1 2" key="1">
    <citation type="submission" date="2018-05" db="EMBL/GenBank/DDBJ databases">
        <title>Genomic Encyclopedia of Type Strains, Phase IV (KMG-IV): sequencing the most valuable type-strain genomes for metagenomic binning, comparative biology and taxonomic classification.</title>
        <authorList>
            <person name="Goeker M."/>
        </authorList>
    </citation>
    <scope>NUCLEOTIDE SEQUENCE [LARGE SCALE GENOMIC DNA]</scope>
    <source>
        <strain evidence="1 2">DSM 19792</strain>
    </source>
</reference>